<dbReference type="EMBL" id="BAAAQD010000013">
    <property type="protein sequence ID" value="GAA1536274.1"/>
    <property type="molecule type" value="Genomic_DNA"/>
</dbReference>
<evidence type="ECO:0000313" key="1">
    <source>
        <dbReference type="EMBL" id="GAA1536274.1"/>
    </source>
</evidence>
<dbReference type="RefSeq" id="WP_344505988.1">
    <property type="nucleotide sequence ID" value="NZ_BAAAQD010000013.1"/>
</dbReference>
<gene>
    <name evidence="1" type="ORF">GCM10009827_063440</name>
</gene>
<dbReference type="Proteomes" id="UP001501470">
    <property type="component" value="Unassembled WGS sequence"/>
</dbReference>
<organism evidence="1 2">
    <name type="scientific">Dactylosporangium maewongense</name>
    <dbReference type="NCBI Taxonomy" id="634393"/>
    <lineage>
        <taxon>Bacteria</taxon>
        <taxon>Bacillati</taxon>
        <taxon>Actinomycetota</taxon>
        <taxon>Actinomycetes</taxon>
        <taxon>Micromonosporales</taxon>
        <taxon>Micromonosporaceae</taxon>
        <taxon>Dactylosporangium</taxon>
    </lineage>
</organism>
<accession>A0ABN2B8W4</accession>
<comment type="caution">
    <text evidence="1">The sequence shown here is derived from an EMBL/GenBank/DDBJ whole genome shotgun (WGS) entry which is preliminary data.</text>
</comment>
<protein>
    <submittedName>
        <fullName evidence="1">Uncharacterized protein</fullName>
    </submittedName>
</protein>
<sequence length="336" mass="38246">MAVPATYVTVRDGKITVAYNRVGGYEILEISVLGPDVVGRFLEAWQQLDPWDEWTDDADSDGGLLVDFDQQVLMMFSTQRGAALRVACLDAVTRTWPGWQVCWAYDGITDLVDYVGGEVSQVRRKRTEPKALYWHDGIERMDLRYVVTIGETQAYGLAWNAVEPWEVGTGLQEQLRPGDRIAAAATMPEAGMHLDPVSLTAGVWSAVRPLRGLSESWPRLWPGWTLLRWDDRGSEQLQRCAGSVAFPLAEPLGRGQFATSVMRTWSFFVAEDFSKNCRKAFLSKKHVKLQREDGWFRAREQTGITRRELSAALEAITRRHWPAPRWPKFDEPHHRR</sequence>
<name>A0ABN2B8W4_9ACTN</name>
<proteinExistence type="predicted"/>
<evidence type="ECO:0000313" key="2">
    <source>
        <dbReference type="Proteomes" id="UP001501470"/>
    </source>
</evidence>
<reference evidence="1 2" key="1">
    <citation type="journal article" date="2019" name="Int. J. Syst. Evol. Microbiol.">
        <title>The Global Catalogue of Microorganisms (GCM) 10K type strain sequencing project: providing services to taxonomists for standard genome sequencing and annotation.</title>
        <authorList>
            <consortium name="The Broad Institute Genomics Platform"/>
            <consortium name="The Broad Institute Genome Sequencing Center for Infectious Disease"/>
            <person name="Wu L."/>
            <person name="Ma J."/>
        </authorList>
    </citation>
    <scope>NUCLEOTIDE SEQUENCE [LARGE SCALE GENOMIC DNA]</scope>
    <source>
        <strain evidence="1 2">JCM 15933</strain>
    </source>
</reference>
<keyword evidence="2" id="KW-1185">Reference proteome</keyword>